<sequence length="1609" mass="171172">MNFLHYVLQEIKSRRLSHTHALDLMRQYHEGGAGRGAPEHLHPLLQRNVSTLAEQRFCTEFNGDEPWLADHLVRGMKVLPGAAHLEMACEAVRRALELPADAFGITLEAVVFERPIALAEAALTVWIALTAQADGTVSFEILTEAGDDEIVHSRGRVRVDASAPPLVTEQPPVLDGAQEIATADCYAAFARMGLQYGPAHQVLRSVRAGRDAQGRRTAVARIALPECVDGDRAAYLLHPSLLDGALQAGIGLASDAERANGERLLLPWTIDRLHVFAPLPPTATVIVRESGDSNDTVRKFDLSVVGPEGRLVARLDGYGSRVVARVDAAQQTVLLAPAWQPTGDARLASGWAHHLVLLAGLPSPDLAARVRAVLPDAECVELHSAAAATADRYADLAAQLLARLQALLAAHPAGRLRVQLALPDDDEADGLLHGLSGMLKSAHLEHPRVETQQLRLDAARTVDEMAAGILRQADRAEQDLRERSGVWQRAGFDAVDAAATTRPCWATGDVVLITGGAGGLGRLCADALVEQGCKVMLAGRSAPDDAQRAWLSARADALDYQQVDVTDAAATQRLVAAILARHGRLDGVFHAAGVLRDGALHAKTAEDLRAVLAAKVGGLINLDEATRDTALKHFVLFSSMVAVLGNAGQADYAAANGFMDAYAHRRNRLAAQGRRHGRTVAVNWPLWADGGMRMSAGALEQMQTRAGVTPLPAAAGLAALEQALALGVPQLAVMHGDAGRIRRTLLDATPAPADATPDAADVSDAGELRGQIQAALTARVAEQLKFKLEDLDGETSLDEFGFDSVSLTTFANTLNQCYGLELTPTVLFEHSTLARLAEYLALAQRAAMLRHFSVAGPARTRGEEAAATPMPPIEPTPATRRSRRGRMPAPVPPVGACVAGTANALAEPVAIIGVSGCFPQAADIDAFWANLEAGRDCIGEMPAHRWDADALAGGSTAGASLTRQVGVIDGLDEFDPQFFGISPREAETMDPQQRLLMTHVWAAIEDAGYAAQSLSGSRTALIIGTSASGYSALLRQAGEAIEGYSSTGAVASVGPNRMSFLLNLHGPSEPVETACSSSLVAIHRAVELLQSGQCTLAVAGGVNTLISSEIHVSFGKAGMLSPDGRCKTFSDQANGYVRGEGVGMLVLKPLSAAERDGDRIYALVRATAENHGGKANSLTAPNPRAQADLIKTAIRQAGVDPATIGYIEAHGTGTSLGDPIEVQGLKTAFQELAGERGETLPEARCGIGSVKTNIGHLELAAGVAGVIKVLMQMRHRTLAPSLHCDTLNPYVELDGSPFYVVREKREWLPVHDAAGRPLPRRAGVSSFGFGGVNAHVVLEEYVAGDVARAASGAGPVLIVLSARNDERLRERARQLLDAIERQGLGQADLADLAYTLQAGRDAMEARLACVVGTIDELRHKLARYLADEAAIENLYRGEAKRQKELVAVFAADEELQEAIGKWIRRGKLGKLAELWVKGVTLDWSQLYGATMPRRIGLPTYPFARERYWVPQDGARAVAATAGAAALHPLLQRNSSTLSEQRFSTTFTGQEFFLAEHVVRGARVLPGVAQLEMARAAACMALELDERAPVGIRDRGWASAGKLSCRARAR</sequence>
<comment type="pathway">
    <text evidence="2">Antibiotic biosynthesis.</text>
</comment>
<dbReference type="InterPro" id="IPR049552">
    <property type="entry name" value="PKS_DH_N"/>
</dbReference>
<feature type="domain" description="Carrier" evidence="11">
    <location>
        <begin position="767"/>
        <end position="844"/>
    </location>
</feature>
<dbReference type="GO" id="GO:0004315">
    <property type="term" value="F:3-oxoacyl-[acyl-carrier-protein] synthase activity"/>
    <property type="evidence" value="ECO:0007669"/>
    <property type="project" value="InterPro"/>
</dbReference>
<dbReference type="SUPFAM" id="SSF47336">
    <property type="entry name" value="ACP-like"/>
    <property type="match status" value="1"/>
</dbReference>
<feature type="region of interest" description="N-terminal hotdog fold" evidence="9">
    <location>
        <begin position="42"/>
        <end position="164"/>
    </location>
</feature>
<dbReference type="EMBL" id="MTJZ01000036">
    <property type="protein sequence ID" value="OMG71011.1"/>
    <property type="molecule type" value="Genomic_DNA"/>
</dbReference>
<dbReference type="Gene3D" id="3.10.129.10">
    <property type="entry name" value="Hotdog Thioesterase"/>
    <property type="match status" value="1"/>
</dbReference>
<dbReference type="Pfam" id="PF08659">
    <property type="entry name" value="KR"/>
    <property type="match status" value="1"/>
</dbReference>
<dbReference type="PROSITE" id="PS50075">
    <property type="entry name" value="CARRIER"/>
    <property type="match status" value="1"/>
</dbReference>
<keyword evidence="4" id="KW-0963">Cytoplasm</keyword>
<evidence type="ECO:0000256" key="2">
    <source>
        <dbReference type="ARBA" id="ARBA00004792"/>
    </source>
</evidence>
<dbReference type="PANTHER" id="PTHR43775:SF37">
    <property type="entry name" value="SI:DKEY-61P9.11"/>
    <property type="match status" value="1"/>
</dbReference>
<dbReference type="InterPro" id="IPR036736">
    <property type="entry name" value="ACP-like_sf"/>
</dbReference>
<keyword evidence="3" id="KW-0596">Phosphopantetheine</keyword>
<dbReference type="Gene3D" id="1.10.1240.100">
    <property type="match status" value="1"/>
</dbReference>
<dbReference type="SUPFAM" id="SSF51735">
    <property type="entry name" value="NAD(P)-binding Rossmann-fold domains"/>
    <property type="match status" value="1"/>
</dbReference>
<dbReference type="SMART" id="SM00826">
    <property type="entry name" value="PKS_DH"/>
    <property type="match status" value="1"/>
</dbReference>
<dbReference type="Pfam" id="PF21089">
    <property type="entry name" value="PKS_DH_N"/>
    <property type="match status" value="2"/>
</dbReference>
<dbReference type="Gene3D" id="1.10.1200.10">
    <property type="entry name" value="ACP-like"/>
    <property type="match status" value="1"/>
</dbReference>
<dbReference type="Pfam" id="PF22336">
    <property type="entry name" value="RhiE-like_linker"/>
    <property type="match status" value="1"/>
</dbReference>
<dbReference type="InterPro" id="IPR042104">
    <property type="entry name" value="PKS_dehydratase_sf"/>
</dbReference>
<dbReference type="SMART" id="SM00822">
    <property type="entry name" value="PKS_KR"/>
    <property type="match status" value="1"/>
</dbReference>
<feature type="domain" description="PKS/mFAS DH" evidence="13">
    <location>
        <begin position="42"/>
        <end position="329"/>
    </location>
</feature>
<dbReference type="GO" id="GO:0008667">
    <property type="term" value="F:2,3-dihydro-2,3-dihydroxybenzoate dehydrogenase activity"/>
    <property type="evidence" value="ECO:0007669"/>
    <property type="project" value="InterPro"/>
</dbReference>
<dbReference type="GO" id="GO:0031177">
    <property type="term" value="F:phosphopantetheine binding"/>
    <property type="evidence" value="ECO:0007669"/>
    <property type="project" value="InterPro"/>
</dbReference>
<dbReference type="Gene3D" id="3.40.50.720">
    <property type="entry name" value="NAD(P)-binding Rossmann-like Domain"/>
    <property type="match status" value="1"/>
</dbReference>
<dbReference type="GO" id="GO:0005737">
    <property type="term" value="C:cytoplasm"/>
    <property type="evidence" value="ECO:0007669"/>
    <property type="project" value="UniProtKB-SubCell"/>
</dbReference>
<dbReference type="InterPro" id="IPR049551">
    <property type="entry name" value="PKS_DH_C"/>
</dbReference>
<feature type="domain" description="Ketosynthase family 3 (KS3)" evidence="12">
    <location>
        <begin position="906"/>
        <end position="1340"/>
    </location>
</feature>
<evidence type="ECO:0000313" key="14">
    <source>
        <dbReference type="EMBL" id="OMG71011.1"/>
    </source>
</evidence>
<dbReference type="InterPro" id="IPR003560">
    <property type="entry name" value="DHB_DH"/>
</dbReference>
<dbReference type="PRINTS" id="PR01397">
    <property type="entry name" value="DHBDHDRGNASE"/>
</dbReference>
<dbReference type="InterPro" id="IPR014031">
    <property type="entry name" value="Ketoacyl_synth_C"/>
</dbReference>
<keyword evidence="6" id="KW-0808">Transferase</keyword>
<dbReference type="InterPro" id="IPR020806">
    <property type="entry name" value="PKS_PP-bd"/>
</dbReference>
<dbReference type="GO" id="GO:0004312">
    <property type="term" value="F:fatty acid synthase activity"/>
    <property type="evidence" value="ECO:0007669"/>
    <property type="project" value="TreeGrafter"/>
</dbReference>
<gene>
    <name evidence="14" type="ORF">BW685_23360</name>
</gene>
<dbReference type="InterPro" id="IPR020841">
    <property type="entry name" value="PKS_Beta-ketoAc_synthase_dom"/>
</dbReference>
<evidence type="ECO:0000256" key="7">
    <source>
        <dbReference type="ARBA" id="ARBA00022737"/>
    </source>
</evidence>
<dbReference type="SMART" id="SM00823">
    <property type="entry name" value="PKS_PP"/>
    <property type="match status" value="1"/>
</dbReference>
<dbReference type="CDD" id="cd00833">
    <property type="entry name" value="PKS"/>
    <property type="match status" value="1"/>
</dbReference>
<dbReference type="InterPro" id="IPR057326">
    <property type="entry name" value="KR_dom"/>
</dbReference>
<feature type="region of interest" description="C-terminal hotdog fold" evidence="9">
    <location>
        <begin position="177"/>
        <end position="329"/>
    </location>
</feature>
<feature type="region of interest" description="Disordered" evidence="10">
    <location>
        <begin position="861"/>
        <end position="888"/>
    </location>
</feature>
<dbReference type="RefSeq" id="WP_076480295.1">
    <property type="nucleotide sequence ID" value="NZ_MTJZ01000036.1"/>
</dbReference>
<dbReference type="GO" id="GO:0019290">
    <property type="term" value="P:siderophore biosynthetic process"/>
    <property type="evidence" value="ECO:0007669"/>
    <property type="project" value="InterPro"/>
</dbReference>
<evidence type="ECO:0000256" key="9">
    <source>
        <dbReference type="PROSITE-ProRule" id="PRU01363"/>
    </source>
</evidence>
<protein>
    <submittedName>
        <fullName evidence="14">Uncharacterized protein</fullName>
    </submittedName>
</protein>
<proteinExistence type="predicted"/>
<dbReference type="InterPro" id="IPR014030">
    <property type="entry name" value="Ketoacyl_synth_N"/>
</dbReference>
<dbReference type="Pfam" id="PF00550">
    <property type="entry name" value="PP-binding"/>
    <property type="match status" value="1"/>
</dbReference>
<dbReference type="InterPro" id="IPR016039">
    <property type="entry name" value="Thiolase-like"/>
</dbReference>
<comment type="function">
    <text evidence="8">Involved in production of the polyketide antibiotic thailandamide.</text>
</comment>
<dbReference type="Pfam" id="PF14765">
    <property type="entry name" value="PS-DH"/>
    <property type="match status" value="1"/>
</dbReference>
<evidence type="ECO:0000313" key="15">
    <source>
        <dbReference type="Proteomes" id="UP000187194"/>
    </source>
</evidence>
<dbReference type="InterPro" id="IPR036291">
    <property type="entry name" value="NAD(P)-bd_dom_sf"/>
</dbReference>
<dbReference type="PROSITE" id="PS00606">
    <property type="entry name" value="KS3_1"/>
    <property type="match status" value="1"/>
</dbReference>
<keyword evidence="7" id="KW-0677">Repeat</keyword>
<name>A0A1R1J7F8_9BURK</name>
<dbReference type="SMART" id="SM00825">
    <property type="entry name" value="PKS_KS"/>
    <property type="match status" value="1"/>
</dbReference>
<evidence type="ECO:0000259" key="12">
    <source>
        <dbReference type="PROSITE" id="PS52004"/>
    </source>
</evidence>
<comment type="subcellular location">
    <subcellularLocation>
        <location evidence="1">Cytoplasm</location>
    </subcellularLocation>
</comment>
<evidence type="ECO:0000256" key="3">
    <source>
        <dbReference type="ARBA" id="ARBA00022450"/>
    </source>
</evidence>
<dbReference type="PROSITE" id="PS52019">
    <property type="entry name" value="PKS_MFAS_DH"/>
    <property type="match status" value="1"/>
</dbReference>
<dbReference type="InterPro" id="IPR018201">
    <property type="entry name" value="Ketoacyl_synth_AS"/>
</dbReference>
<evidence type="ECO:0000256" key="8">
    <source>
        <dbReference type="ARBA" id="ARBA00054155"/>
    </source>
</evidence>
<accession>A0A1R1J7F8</accession>
<evidence type="ECO:0000259" key="13">
    <source>
        <dbReference type="PROSITE" id="PS52019"/>
    </source>
</evidence>
<dbReference type="CDD" id="cd08953">
    <property type="entry name" value="KR_2_SDR_x"/>
    <property type="match status" value="1"/>
</dbReference>
<reference evidence="14 15" key="1">
    <citation type="submission" date="2017-01" db="EMBL/GenBank/DDBJ databases">
        <title>Phylogeographic, genomic and meropenem susceptibility analysis of Burkholderia ubonensis.</title>
        <authorList>
            <person name="Price E.P."/>
            <person name="Sarovich D.S."/>
            <person name="Webb J.R."/>
            <person name="Hall C.M."/>
            <person name="Sahl J.W."/>
            <person name="Kaestli M."/>
            <person name="Mayo M."/>
            <person name="Harrington G."/>
            <person name="Baker A.L."/>
            <person name="Sidak-Loftis L.C."/>
            <person name="Lummis M."/>
            <person name="Schupp J.M."/>
            <person name="Gillece J.D."/>
            <person name="Tuanyok A."/>
            <person name="Warner J."/>
            <person name="Busch J.D."/>
            <person name="Keim P."/>
            <person name="Currie B.J."/>
            <person name="Wagner D.M."/>
        </authorList>
    </citation>
    <scope>NUCLEOTIDE SEQUENCE [LARGE SCALE GENOMIC DNA]</scope>
    <source>
        <strain evidence="14 15">A21</strain>
    </source>
</reference>
<dbReference type="InterPro" id="IPR013968">
    <property type="entry name" value="PKS_KR"/>
</dbReference>
<dbReference type="SMART" id="SM01294">
    <property type="entry name" value="PKS_PP_betabranch"/>
    <property type="match status" value="1"/>
</dbReference>
<dbReference type="Gene3D" id="3.10.129.110">
    <property type="entry name" value="Polyketide synthase dehydratase"/>
    <property type="match status" value="1"/>
</dbReference>
<feature type="active site" description="Proton donor; for dehydratase activity" evidence="9">
    <location>
        <position position="243"/>
    </location>
</feature>
<organism evidence="14 15">
    <name type="scientific">Burkholderia ubonensis</name>
    <dbReference type="NCBI Taxonomy" id="101571"/>
    <lineage>
        <taxon>Bacteria</taxon>
        <taxon>Pseudomonadati</taxon>
        <taxon>Pseudomonadota</taxon>
        <taxon>Betaproteobacteria</taxon>
        <taxon>Burkholderiales</taxon>
        <taxon>Burkholderiaceae</taxon>
        <taxon>Burkholderia</taxon>
        <taxon>Burkholderia cepacia complex</taxon>
    </lineage>
</organism>
<dbReference type="InterPro" id="IPR020807">
    <property type="entry name" value="PKS_DH"/>
</dbReference>
<dbReference type="InterPro" id="IPR009081">
    <property type="entry name" value="PP-bd_ACP"/>
</dbReference>
<dbReference type="Gene3D" id="3.40.47.10">
    <property type="match status" value="1"/>
</dbReference>
<dbReference type="Pfam" id="PF02801">
    <property type="entry name" value="Ketoacyl-synt_C"/>
    <property type="match status" value="1"/>
</dbReference>
<dbReference type="PROSITE" id="PS52004">
    <property type="entry name" value="KS3_2"/>
    <property type="match status" value="1"/>
</dbReference>
<dbReference type="FunFam" id="3.40.47.10:FF:000019">
    <property type="entry name" value="Polyketide synthase type I"/>
    <property type="match status" value="1"/>
</dbReference>
<dbReference type="InterPro" id="IPR050091">
    <property type="entry name" value="PKS_NRPS_Biosynth_Enz"/>
</dbReference>
<comment type="caution">
    <text evidence="14">The sequence shown here is derived from an EMBL/GenBank/DDBJ whole genome shotgun (WGS) entry which is preliminary data.</text>
</comment>
<evidence type="ECO:0000259" key="11">
    <source>
        <dbReference type="PROSITE" id="PS50075"/>
    </source>
</evidence>
<keyword evidence="5" id="KW-0597">Phosphoprotein</keyword>
<dbReference type="InterPro" id="IPR049900">
    <property type="entry name" value="PKS_mFAS_DH"/>
</dbReference>
<evidence type="ECO:0000256" key="1">
    <source>
        <dbReference type="ARBA" id="ARBA00004496"/>
    </source>
</evidence>
<dbReference type="GO" id="GO:0006633">
    <property type="term" value="P:fatty acid biosynthetic process"/>
    <property type="evidence" value="ECO:0007669"/>
    <property type="project" value="InterPro"/>
</dbReference>
<dbReference type="InterPro" id="IPR054514">
    <property type="entry name" value="RhiE-like_linker"/>
</dbReference>
<evidence type="ECO:0000256" key="5">
    <source>
        <dbReference type="ARBA" id="ARBA00022553"/>
    </source>
</evidence>
<feature type="active site" description="Proton acceptor; for dehydratase activity" evidence="9">
    <location>
        <position position="71"/>
    </location>
</feature>
<dbReference type="Proteomes" id="UP000187194">
    <property type="component" value="Unassembled WGS sequence"/>
</dbReference>
<evidence type="ECO:0000256" key="6">
    <source>
        <dbReference type="ARBA" id="ARBA00022679"/>
    </source>
</evidence>
<dbReference type="PANTHER" id="PTHR43775">
    <property type="entry name" value="FATTY ACID SYNTHASE"/>
    <property type="match status" value="1"/>
</dbReference>
<dbReference type="SUPFAM" id="SSF53901">
    <property type="entry name" value="Thiolase-like"/>
    <property type="match status" value="1"/>
</dbReference>
<evidence type="ECO:0000256" key="4">
    <source>
        <dbReference type="ARBA" id="ARBA00022490"/>
    </source>
</evidence>
<dbReference type="Pfam" id="PF00109">
    <property type="entry name" value="ketoacyl-synt"/>
    <property type="match status" value="1"/>
</dbReference>
<evidence type="ECO:0000256" key="10">
    <source>
        <dbReference type="SAM" id="MobiDB-lite"/>
    </source>
</evidence>